<dbReference type="EMBL" id="BIFH01000034">
    <property type="protein sequence ID" value="GCD99770.1"/>
    <property type="molecule type" value="Genomic_DNA"/>
</dbReference>
<keyword evidence="2" id="KW-0472">Membrane</keyword>
<gene>
    <name evidence="3" type="ORF">EHYA_07492</name>
</gene>
<keyword evidence="2" id="KW-0812">Transmembrane</keyword>
<protein>
    <submittedName>
        <fullName evidence="3">Uncharacterized protein</fullName>
    </submittedName>
</protein>
<dbReference type="AlphaFoldDB" id="A0A401YYZ2"/>
<organism evidence="3 4">
    <name type="scientific">Embleya hyalina</name>
    <dbReference type="NCBI Taxonomy" id="516124"/>
    <lineage>
        <taxon>Bacteria</taxon>
        <taxon>Bacillati</taxon>
        <taxon>Actinomycetota</taxon>
        <taxon>Actinomycetes</taxon>
        <taxon>Kitasatosporales</taxon>
        <taxon>Streptomycetaceae</taxon>
        <taxon>Embleya</taxon>
    </lineage>
</organism>
<feature type="transmembrane region" description="Helical" evidence="2">
    <location>
        <begin position="36"/>
        <end position="59"/>
    </location>
</feature>
<proteinExistence type="predicted"/>
<evidence type="ECO:0000256" key="1">
    <source>
        <dbReference type="SAM" id="MobiDB-lite"/>
    </source>
</evidence>
<evidence type="ECO:0000313" key="3">
    <source>
        <dbReference type="EMBL" id="GCD99770.1"/>
    </source>
</evidence>
<reference evidence="3 4" key="1">
    <citation type="submission" date="2018-12" db="EMBL/GenBank/DDBJ databases">
        <title>Draft genome sequence of Embleya hyalina NBRC 13850T.</title>
        <authorList>
            <person name="Komaki H."/>
            <person name="Hosoyama A."/>
            <person name="Kimura A."/>
            <person name="Ichikawa N."/>
            <person name="Tamura T."/>
        </authorList>
    </citation>
    <scope>NUCLEOTIDE SEQUENCE [LARGE SCALE GENOMIC DNA]</scope>
    <source>
        <strain evidence="3 4">NBRC 13850</strain>
    </source>
</reference>
<keyword evidence="2" id="KW-1133">Transmembrane helix</keyword>
<feature type="compositionally biased region" description="Low complexity" evidence="1">
    <location>
        <begin position="86"/>
        <end position="111"/>
    </location>
</feature>
<dbReference type="RefSeq" id="WP_160161704.1">
    <property type="nucleotide sequence ID" value="NZ_BIFH01000034.1"/>
</dbReference>
<sequence length="122" mass="11515">MTGWRKVCLVAVAVVGVAAAVGLVVLVIIADLETAAAAGSVVGAVTGLASAGLSVWALLGFASTTVFASGGSNAAGRDMHNPRARATGPGSGPSTAPGPGVSASGGSNAAGRDMNDPTAQGQ</sequence>
<feature type="region of interest" description="Disordered" evidence="1">
    <location>
        <begin position="71"/>
        <end position="122"/>
    </location>
</feature>
<keyword evidence="4" id="KW-1185">Reference proteome</keyword>
<accession>A0A401YYZ2</accession>
<name>A0A401YYZ2_9ACTN</name>
<dbReference type="Proteomes" id="UP000286931">
    <property type="component" value="Unassembled WGS sequence"/>
</dbReference>
<comment type="caution">
    <text evidence="3">The sequence shown here is derived from an EMBL/GenBank/DDBJ whole genome shotgun (WGS) entry which is preliminary data.</text>
</comment>
<evidence type="ECO:0000256" key="2">
    <source>
        <dbReference type="SAM" id="Phobius"/>
    </source>
</evidence>
<evidence type="ECO:0000313" key="4">
    <source>
        <dbReference type="Proteomes" id="UP000286931"/>
    </source>
</evidence>
<feature type="transmembrane region" description="Helical" evidence="2">
    <location>
        <begin position="7"/>
        <end position="30"/>
    </location>
</feature>